<dbReference type="EMBL" id="GL732679">
    <property type="protein sequence ID" value="EFX67344.1"/>
    <property type="molecule type" value="Genomic_DNA"/>
</dbReference>
<dbReference type="AlphaFoldDB" id="E9HLG9"/>
<gene>
    <name evidence="1" type="ORF">DAPPUDRAFT_261695</name>
</gene>
<accession>E9HLG9</accession>
<sequence length="104" mass="12009">MRPPTGWVEAELDDIQQWCLQLKLDWTQHSVLVTPCDEAGRNLGTNPGMQLSVSFFVCWWSKKNMIKGEYGENHNQSHFTRPAIGEELLVQQERLERLNVLNVA</sequence>
<protein>
    <submittedName>
        <fullName evidence="1">Uncharacterized protein</fullName>
    </submittedName>
</protein>
<dbReference type="HOGENOM" id="CLU_2252697_0_0_1"/>
<dbReference type="Proteomes" id="UP000000305">
    <property type="component" value="Unassembled WGS sequence"/>
</dbReference>
<keyword evidence="2" id="KW-1185">Reference proteome</keyword>
<name>E9HLG9_DAPPU</name>
<proteinExistence type="predicted"/>
<dbReference type="InParanoid" id="E9HLG9"/>
<reference evidence="1 2" key="1">
    <citation type="journal article" date="2011" name="Science">
        <title>The ecoresponsive genome of Daphnia pulex.</title>
        <authorList>
            <person name="Colbourne J.K."/>
            <person name="Pfrender M.E."/>
            <person name="Gilbert D."/>
            <person name="Thomas W.K."/>
            <person name="Tucker A."/>
            <person name="Oakley T.H."/>
            <person name="Tokishita S."/>
            <person name="Aerts A."/>
            <person name="Arnold G.J."/>
            <person name="Basu M.K."/>
            <person name="Bauer D.J."/>
            <person name="Caceres C.E."/>
            <person name="Carmel L."/>
            <person name="Casola C."/>
            <person name="Choi J.H."/>
            <person name="Detter J.C."/>
            <person name="Dong Q."/>
            <person name="Dusheyko S."/>
            <person name="Eads B.D."/>
            <person name="Frohlich T."/>
            <person name="Geiler-Samerotte K.A."/>
            <person name="Gerlach D."/>
            <person name="Hatcher P."/>
            <person name="Jogdeo S."/>
            <person name="Krijgsveld J."/>
            <person name="Kriventseva E.V."/>
            <person name="Kultz D."/>
            <person name="Laforsch C."/>
            <person name="Lindquist E."/>
            <person name="Lopez J."/>
            <person name="Manak J.R."/>
            <person name="Muller J."/>
            <person name="Pangilinan J."/>
            <person name="Patwardhan R.P."/>
            <person name="Pitluck S."/>
            <person name="Pritham E.J."/>
            <person name="Rechtsteiner A."/>
            <person name="Rho M."/>
            <person name="Rogozin I.B."/>
            <person name="Sakarya O."/>
            <person name="Salamov A."/>
            <person name="Schaack S."/>
            <person name="Shapiro H."/>
            <person name="Shiga Y."/>
            <person name="Skalitzky C."/>
            <person name="Smith Z."/>
            <person name="Souvorov A."/>
            <person name="Sung W."/>
            <person name="Tang Z."/>
            <person name="Tsuchiya D."/>
            <person name="Tu H."/>
            <person name="Vos H."/>
            <person name="Wang M."/>
            <person name="Wolf Y.I."/>
            <person name="Yamagata H."/>
            <person name="Yamada T."/>
            <person name="Ye Y."/>
            <person name="Shaw J.R."/>
            <person name="Andrews J."/>
            <person name="Crease T.J."/>
            <person name="Tang H."/>
            <person name="Lucas S.M."/>
            <person name="Robertson H.M."/>
            <person name="Bork P."/>
            <person name="Koonin E.V."/>
            <person name="Zdobnov E.M."/>
            <person name="Grigoriev I.V."/>
            <person name="Lynch M."/>
            <person name="Boore J.L."/>
        </authorList>
    </citation>
    <scope>NUCLEOTIDE SEQUENCE [LARGE SCALE GENOMIC DNA]</scope>
</reference>
<evidence type="ECO:0000313" key="2">
    <source>
        <dbReference type="Proteomes" id="UP000000305"/>
    </source>
</evidence>
<organism evidence="1 2">
    <name type="scientific">Daphnia pulex</name>
    <name type="common">Water flea</name>
    <dbReference type="NCBI Taxonomy" id="6669"/>
    <lineage>
        <taxon>Eukaryota</taxon>
        <taxon>Metazoa</taxon>
        <taxon>Ecdysozoa</taxon>
        <taxon>Arthropoda</taxon>
        <taxon>Crustacea</taxon>
        <taxon>Branchiopoda</taxon>
        <taxon>Diplostraca</taxon>
        <taxon>Cladocera</taxon>
        <taxon>Anomopoda</taxon>
        <taxon>Daphniidae</taxon>
        <taxon>Daphnia</taxon>
    </lineage>
</organism>
<evidence type="ECO:0000313" key="1">
    <source>
        <dbReference type="EMBL" id="EFX67344.1"/>
    </source>
</evidence>
<dbReference type="KEGG" id="dpx:DAPPUDRAFT_261695"/>